<protein>
    <submittedName>
        <fullName evidence="3">Transposase</fullName>
    </submittedName>
</protein>
<reference evidence="3" key="1">
    <citation type="submission" date="2016-11" db="UniProtKB">
        <authorList>
            <consortium name="WormBaseParasite"/>
        </authorList>
    </citation>
    <scope>IDENTIFICATION</scope>
</reference>
<organism evidence="2 3">
    <name type="scientific">Steinernema glaseri</name>
    <dbReference type="NCBI Taxonomy" id="37863"/>
    <lineage>
        <taxon>Eukaryota</taxon>
        <taxon>Metazoa</taxon>
        <taxon>Ecdysozoa</taxon>
        <taxon>Nematoda</taxon>
        <taxon>Chromadorea</taxon>
        <taxon>Rhabditida</taxon>
        <taxon>Tylenchina</taxon>
        <taxon>Panagrolaimomorpha</taxon>
        <taxon>Strongyloidoidea</taxon>
        <taxon>Steinernematidae</taxon>
        <taxon>Steinernema</taxon>
    </lineage>
</organism>
<evidence type="ECO:0000313" key="2">
    <source>
        <dbReference type="Proteomes" id="UP000095287"/>
    </source>
</evidence>
<dbReference type="WBParaSite" id="L893_g24186.t1">
    <property type="protein sequence ID" value="L893_g24186.t1"/>
    <property type="gene ID" value="L893_g24186"/>
</dbReference>
<accession>A0A1I7Z9E5</accession>
<dbReference type="Proteomes" id="UP000095287">
    <property type="component" value="Unplaced"/>
</dbReference>
<evidence type="ECO:0000313" key="3">
    <source>
        <dbReference type="WBParaSite" id="L893_g24186.t1"/>
    </source>
</evidence>
<keyword evidence="2" id="KW-1185">Reference proteome</keyword>
<sequence length="86" mass="9604">MTGMAMCRGGRVECRDGTQRVTENIITKGFATDEMLAREARQNPAEQRFLGDSANQRPEPSTRPNIMSTSLHDKTEPLERSVQHSA</sequence>
<dbReference type="AlphaFoldDB" id="A0A1I7Z9E5"/>
<feature type="compositionally biased region" description="Polar residues" evidence="1">
    <location>
        <begin position="53"/>
        <end position="70"/>
    </location>
</feature>
<feature type="region of interest" description="Disordered" evidence="1">
    <location>
        <begin position="42"/>
        <end position="86"/>
    </location>
</feature>
<name>A0A1I7Z9E5_9BILA</name>
<evidence type="ECO:0000256" key="1">
    <source>
        <dbReference type="SAM" id="MobiDB-lite"/>
    </source>
</evidence>
<feature type="compositionally biased region" description="Basic and acidic residues" evidence="1">
    <location>
        <begin position="71"/>
        <end position="86"/>
    </location>
</feature>
<proteinExistence type="predicted"/>